<dbReference type="RefSeq" id="WP_088857731.1">
    <property type="nucleotide sequence ID" value="NZ_CP014862.1"/>
</dbReference>
<dbReference type="EMBL" id="CP014862">
    <property type="protein sequence ID" value="ASJ02470.1"/>
    <property type="molecule type" value="Genomic_DNA"/>
</dbReference>
<dbReference type="PANTHER" id="PTHR37318">
    <property type="entry name" value="BSL7504 PROTEIN"/>
    <property type="match status" value="1"/>
</dbReference>
<sequence>MRAEKLRKLSTSPLGNPTRLAIALYLLSRERSTFIEIAKALKMTPGNVEFHLKALEKAGIVRTYYGFGKRPRKFVELTEEGIEELEKALKILREVVGGD</sequence>
<dbReference type="AlphaFoldDB" id="A0A2Z2M7S0"/>
<dbReference type="InterPro" id="IPR027395">
    <property type="entry name" value="WH_DNA-bd_dom"/>
</dbReference>
<dbReference type="SMART" id="SM00418">
    <property type="entry name" value="HTH_ARSR"/>
    <property type="match status" value="1"/>
</dbReference>
<organism evidence="2 3">
    <name type="scientific">Thermococcus profundus</name>
    <dbReference type="NCBI Taxonomy" id="49899"/>
    <lineage>
        <taxon>Archaea</taxon>
        <taxon>Methanobacteriati</taxon>
        <taxon>Methanobacteriota</taxon>
        <taxon>Thermococci</taxon>
        <taxon>Thermococcales</taxon>
        <taxon>Thermococcaceae</taxon>
        <taxon>Thermococcus</taxon>
    </lineage>
</organism>
<dbReference type="GO" id="GO:0003700">
    <property type="term" value="F:DNA-binding transcription factor activity"/>
    <property type="evidence" value="ECO:0007669"/>
    <property type="project" value="InterPro"/>
</dbReference>
<dbReference type="InterPro" id="IPR001845">
    <property type="entry name" value="HTH_ArsR_DNA-bd_dom"/>
</dbReference>
<dbReference type="PANTHER" id="PTHR37318:SF1">
    <property type="entry name" value="BSL7504 PROTEIN"/>
    <property type="match status" value="1"/>
</dbReference>
<accession>A0A2Z2M7S0</accession>
<dbReference type="GeneID" id="33319541"/>
<reference evidence="2 3" key="1">
    <citation type="submission" date="2016-03" db="EMBL/GenBank/DDBJ databases">
        <title>Complete genome sequence of Thermococcus profundus strain DT5432.</title>
        <authorList>
            <person name="Oger P.M."/>
        </authorList>
    </citation>
    <scope>NUCLEOTIDE SEQUENCE [LARGE SCALE GENOMIC DNA]</scope>
    <source>
        <strain evidence="2 3">DT 5432</strain>
    </source>
</reference>
<evidence type="ECO:0000313" key="3">
    <source>
        <dbReference type="Proteomes" id="UP000250179"/>
    </source>
</evidence>
<gene>
    <name evidence="2" type="ORF">A3L09_03970</name>
</gene>
<dbReference type="InterPro" id="IPR036390">
    <property type="entry name" value="WH_DNA-bd_sf"/>
</dbReference>
<dbReference type="OrthoDB" id="65295at2157"/>
<feature type="domain" description="HTH arsR-type" evidence="1">
    <location>
        <begin position="7"/>
        <end position="94"/>
    </location>
</feature>
<dbReference type="CDD" id="cd00090">
    <property type="entry name" value="HTH_ARSR"/>
    <property type="match status" value="1"/>
</dbReference>
<dbReference type="SUPFAM" id="SSF46785">
    <property type="entry name" value="Winged helix' DNA-binding domain"/>
    <property type="match status" value="1"/>
</dbReference>
<name>A0A2Z2M7S0_THEPR</name>
<dbReference type="InterPro" id="IPR036388">
    <property type="entry name" value="WH-like_DNA-bd_sf"/>
</dbReference>
<keyword evidence="3" id="KW-1185">Reference proteome</keyword>
<dbReference type="KEGG" id="tprf:A3L09_03970"/>
<dbReference type="Pfam" id="PF13601">
    <property type="entry name" value="HTH_34"/>
    <property type="match status" value="1"/>
</dbReference>
<protein>
    <submittedName>
        <fullName evidence="2">Transcriptional regulator</fullName>
    </submittedName>
</protein>
<proteinExistence type="predicted"/>
<evidence type="ECO:0000259" key="1">
    <source>
        <dbReference type="SMART" id="SM00418"/>
    </source>
</evidence>
<dbReference type="Gene3D" id="1.10.10.10">
    <property type="entry name" value="Winged helix-like DNA-binding domain superfamily/Winged helix DNA-binding domain"/>
    <property type="match status" value="1"/>
</dbReference>
<dbReference type="InterPro" id="IPR011991">
    <property type="entry name" value="ArsR-like_HTH"/>
</dbReference>
<dbReference type="Proteomes" id="UP000250179">
    <property type="component" value="Chromosome"/>
</dbReference>
<evidence type="ECO:0000313" key="2">
    <source>
        <dbReference type="EMBL" id="ASJ02470.1"/>
    </source>
</evidence>